<gene>
    <name evidence="2" type="ORF">ABIE13_004147</name>
</gene>
<keyword evidence="2" id="KW-0378">Hydrolase</keyword>
<feature type="domain" description="DUF4130" evidence="1">
    <location>
        <begin position="52"/>
        <end position="211"/>
    </location>
</feature>
<evidence type="ECO:0000313" key="3">
    <source>
        <dbReference type="Proteomes" id="UP001549320"/>
    </source>
</evidence>
<dbReference type="InterPro" id="IPR025404">
    <property type="entry name" value="DUF4130"/>
</dbReference>
<comment type="caution">
    <text evidence="2">The sequence shown here is derived from an EMBL/GenBank/DDBJ whole genome shotgun (WGS) entry which is preliminary data.</text>
</comment>
<organism evidence="2 3">
    <name type="scientific">Ottowia thiooxydans</name>
    <dbReference type="NCBI Taxonomy" id="219182"/>
    <lineage>
        <taxon>Bacteria</taxon>
        <taxon>Pseudomonadati</taxon>
        <taxon>Pseudomonadota</taxon>
        <taxon>Betaproteobacteria</taxon>
        <taxon>Burkholderiales</taxon>
        <taxon>Comamonadaceae</taxon>
        <taxon>Ottowia</taxon>
    </lineage>
</organism>
<protein>
    <submittedName>
        <fullName evidence="2">DNA metabolism protein</fullName>
        <ecNumber evidence="2">3.2.2.27</ecNumber>
    </submittedName>
</protein>
<evidence type="ECO:0000259" key="1">
    <source>
        <dbReference type="Pfam" id="PF13566"/>
    </source>
</evidence>
<reference evidence="2 3" key="1">
    <citation type="submission" date="2024-06" db="EMBL/GenBank/DDBJ databases">
        <title>Sorghum-associated microbial communities from plants grown in Nebraska, USA.</title>
        <authorList>
            <person name="Schachtman D."/>
        </authorList>
    </citation>
    <scope>NUCLEOTIDE SEQUENCE [LARGE SCALE GENOMIC DNA]</scope>
    <source>
        <strain evidence="2 3">2709</strain>
    </source>
</reference>
<dbReference type="Proteomes" id="UP001549320">
    <property type="component" value="Unassembled WGS sequence"/>
</dbReference>
<name>A0ABV2QDB0_9BURK</name>
<keyword evidence="3" id="KW-1185">Reference proteome</keyword>
<dbReference type="Pfam" id="PF13566">
    <property type="entry name" value="DUF4130"/>
    <property type="match status" value="1"/>
</dbReference>
<evidence type="ECO:0000313" key="2">
    <source>
        <dbReference type="EMBL" id="MET4579024.1"/>
    </source>
</evidence>
<keyword evidence="2" id="KW-0326">Glycosidase</keyword>
<dbReference type="EC" id="3.2.2.27" evidence="2"/>
<dbReference type="EMBL" id="JBEPSH010000008">
    <property type="protein sequence ID" value="MET4579024.1"/>
    <property type="molecule type" value="Genomic_DNA"/>
</dbReference>
<dbReference type="NCBIfam" id="TIGR03915">
    <property type="entry name" value="SAM_7_link_chp"/>
    <property type="match status" value="1"/>
</dbReference>
<dbReference type="GO" id="GO:0004844">
    <property type="term" value="F:uracil DNA N-glycosylase activity"/>
    <property type="evidence" value="ECO:0007669"/>
    <property type="project" value="UniProtKB-EC"/>
</dbReference>
<proteinExistence type="predicted"/>
<sequence>MSTAIAAERLVDYFPAQDSLRNGLGPGVGSPLRIPRSAMDICACASLHQHPHRYELIYRWLQRCQWGEIDAADALDADWRRIEKMKIAVAHEIHRMHAFVRFQPLQRGDGLPDLHVAWFEPDHHIIRAVAPFFTKRFPNMHWMILAPELGLHWNTSELTESTGNTQASLPPPDAGAELWLAYYRSTFNPNRLKASALTQKMPRRYWKNLPEAALIEGLIHGAERQ</sequence>
<dbReference type="InterPro" id="IPR023875">
    <property type="entry name" value="DNA_repair_put"/>
</dbReference>
<accession>A0ABV2QDB0</accession>